<dbReference type="NCBIfam" id="TIGR00514">
    <property type="entry name" value="accC"/>
    <property type="match status" value="1"/>
</dbReference>
<keyword evidence="1" id="KW-0436">Ligase</keyword>
<protein>
    <submittedName>
        <fullName evidence="10">Acetyl-CoA carboxylase biotin carboxylase subunit</fullName>
    </submittedName>
</protein>
<dbReference type="InterPro" id="IPR005482">
    <property type="entry name" value="Biotin_COase_C"/>
</dbReference>
<dbReference type="Gene3D" id="3.30.470.20">
    <property type="entry name" value="ATP-grasp fold, B domain"/>
    <property type="match status" value="1"/>
</dbReference>
<dbReference type="InterPro" id="IPR005479">
    <property type="entry name" value="CPAse_ATP-bd"/>
</dbReference>
<dbReference type="PROSITE" id="PS50975">
    <property type="entry name" value="ATP_GRASP"/>
    <property type="match status" value="1"/>
</dbReference>
<dbReference type="OrthoDB" id="9807469at2"/>
<dbReference type="InterPro" id="IPR011761">
    <property type="entry name" value="ATP-grasp"/>
</dbReference>
<dbReference type="InterPro" id="IPR011054">
    <property type="entry name" value="Rudment_hybrid_motif"/>
</dbReference>
<dbReference type="NCBIfam" id="NF006367">
    <property type="entry name" value="PRK08591.1"/>
    <property type="match status" value="1"/>
</dbReference>
<evidence type="ECO:0000256" key="5">
    <source>
        <dbReference type="ARBA" id="ARBA00022842"/>
    </source>
</evidence>
<keyword evidence="4 7" id="KW-0067">ATP-binding</keyword>
<dbReference type="PROSITE" id="PS00867">
    <property type="entry name" value="CPSASE_2"/>
    <property type="match status" value="1"/>
</dbReference>
<dbReference type="GO" id="GO:0046872">
    <property type="term" value="F:metal ion binding"/>
    <property type="evidence" value="ECO:0007669"/>
    <property type="project" value="UniProtKB-KW"/>
</dbReference>
<evidence type="ECO:0000256" key="2">
    <source>
        <dbReference type="ARBA" id="ARBA00022723"/>
    </source>
</evidence>
<evidence type="ECO:0000256" key="6">
    <source>
        <dbReference type="ARBA" id="ARBA00023267"/>
    </source>
</evidence>
<keyword evidence="3 7" id="KW-0547">Nucleotide-binding</keyword>
<keyword evidence="5" id="KW-0460">Magnesium</keyword>
<comment type="caution">
    <text evidence="10">The sequence shown here is derived from an EMBL/GenBank/DDBJ whole genome shotgun (WGS) entry which is preliminary data.</text>
</comment>
<keyword evidence="2" id="KW-0479">Metal-binding</keyword>
<dbReference type="PANTHER" id="PTHR18866">
    <property type="entry name" value="CARBOXYLASE:PYRUVATE/ACETYL-COA/PROPIONYL-COA CARBOXYLASE"/>
    <property type="match status" value="1"/>
</dbReference>
<dbReference type="Pfam" id="PF00289">
    <property type="entry name" value="Biotin_carb_N"/>
    <property type="match status" value="1"/>
</dbReference>
<dbReference type="EMBL" id="PISP01000001">
    <property type="protein sequence ID" value="PKD44579.1"/>
    <property type="molecule type" value="Genomic_DNA"/>
</dbReference>
<evidence type="ECO:0000256" key="7">
    <source>
        <dbReference type="PROSITE-ProRule" id="PRU00409"/>
    </source>
</evidence>
<proteinExistence type="predicted"/>
<keyword evidence="11" id="KW-1185">Reference proteome</keyword>
<dbReference type="FunFam" id="3.30.470.20:FF:000028">
    <property type="entry name" value="Methylcrotonoyl-CoA carboxylase subunit alpha, mitochondrial"/>
    <property type="match status" value="1"/>
</dbReference>
<evidence type="ECO:0000313" key="11">
    <source>
        <dbReference type="Proteomes" id="UP000233398"/>
    </source>
</evidence>
<dbReference type="GO" id="GO:0005524">
    <property type="term" value="F:ATP binding"/>
    <property type="evidence" value="ECO:0007669"/>
    <property type="project" value="UniProtKB-UniRule"/>
</dbReference>
<evidence type="ECO:0000256" key="1">
    <source>
        <dbReference type="ARBA" id="ARBA00022598"/>
    </source>
</evidence>
<dbReference type="SUPFAM" id="SSF51246">
    <property type="entry name" value="Rudiment single hybrid motif"/>
    <property type="match status" value="1"/>
</dbReference>
<evidence type="ECO:0000256" key="3">
    <source>
        <dbReference type="ARBA" id="ARBA00022741"/>
    </source>
</evidence>
<sequence>MSQIKKVLIANRGEIALRVIRSCKEKNIKTVAVYSRPDATAPHVMAADESVFIGEAASSESYLSMEKIISAAKDTGADAIHPGYGFLSENASFAKKCMDSGIIFIGPRPDAIDLMGDKTKARELMAKANVPYPPGTESAMKDIDKARVIADEIGYPVLVKAAAGGGGKGMRIVHDPADFDKSVKAAKSEAKNAFGDDRVYIEKYLEQPRHIEFQILADEKGNTVHLYERECSIQRRHQKVIEEAPSSVLTPQLRAEMGEAAVNAAKACNYVGAGTVEFLVDKHLNFYFLEMNTRLQVEHPVTELITGLDLVSLQIDVAEGKELPFTQEDVQANGHAIECRIYAEDPADNFLPSTGLLQKHRIPAGPGVRVDAGVEEGQEVTINYDPMISKLCTHSTDRKSAIARMLRALEEYEIAGVRTTIPFCEFTLRNESFVNGQYDTHFVQDHYTPVVEDLKKTDQSEVISIVAALLKKRSNKYDSNHNQTSVVANTTADQWWKNRTS</sequence>
<dbReference type="SUPFAM" id="SSF56059">
    <property type="entry name" value="Glutathione synthetase ATP-binding domain-like"/>
    <property type="match status" value="1"/>
</dbReference>
<organism evidence="10 11">
    <name type="scientific">Rhodohalobacter barkolensis</name>
    <dbReference type="NCBI Taxonomy" id="2053187"/>
    <lineage>
        <taxon>Bacteria</taxon>
        <taxon>Pseudomonadati</taxon>
        <taxon>Balneolota</taxon>
        <taxon>Balneolia</taxon>
        <taxon>Balneolales</taxon>
        <taxon>Balneolaceae</taxon>
        <taxon>Rhodohalobacter</taxon>
    </lineage>
</organism>
<evidence type="ECO:0000259" key="9">
    <source>
        <dbReference type="PROSITE" id="PS50979"/>
    </source>
</evidence>
<name>A0A2N0VK89_9BACT</name>
<keyword evidence="6" id="KW-0092">Biotin</keyword>
<dbReference type="PROSITE" id="PS50979">
    <property type="entry name" value="BC"/>
    <property type="match status" value="1"/>
</dbReference>
<dbReference type="InterPro" id="IPR050856">
    <property type="entry name" value="Biotin_carboxylase_complex"/>
</dbReference>
<evidence type="ECO:0000256" key="4">
    <source>
        <dbReference type="ARBA" id="ARBA00022840"/>
    </source>
</evidence>
<dbReference type="PANTHER" id="PTHR18866:SF33">
    <property type="entry name" value="METHYLCROTONOYL-COA CARBOXYLASE SUBUNIT ALPHA, MITOCHONDRIAL-RELATED"/>
    <property type="match status" value="1"/>
</dbReference>
<feature type="domain" description="ATP-grasp" evidence="8">
    <location>
        <begin position="122"/>
        <end position="319"/>
    </location>
</feature>
<dbReference type="GO" id="GO:0016874">
    <property type="term" value="F:ligase activity"/>
    <property type="evidence" value="ECO:0007669"/>
    <property type="project" value="UniProtKB-KW"/>
</dbReference>
<accession>A0A2N0VK89</accession>
<dbReference type="InterPro" id="IPR016185">
    <property type="entry name" value="PreATP-grasp_dom_sf"/>
</dbReference>
<feature type="domain" description="Biotin carboxylation" evidence="9">
    <location>
        <begin position="3"/>
        <end position="448"/>
    </location>
</feature>
<dbReference type="InterPro" id="IPR011764">
    <property type="entry name" value="Biotin_carboxylation_dom"/>
</dbReference>
<dbReference type="FunFam" id="3.40.50.20:FF:000010">
    <property type="entry name" value="Propionyl-CoA carboxylase subunit alpha"/>
    <property type="match status" value="1"/>
</dbReference>
<reference evidence="10 11" key="1">
    <citation type="submission" date="2017-11" db="EMBL/GenBank/DDBJ databases">
        <title>Rhodohalobacter 15182 sp. nov., isolated from a salt lake.</title>
        <authorList>
            <person name="Han S."/>
        </authorList>
    </citation>
    <scope>NUCLEOTIDE SEQUENCE [LARGE SCALE GENOMIC DNA]</scope>
    <source>
        <strain evidence="10 11">15182</strain>
    </source>
</reference>
<evidence type="ECO:0000313" key="10">
    <source>
        <dbReference type="EMBL" id="PKD44579.1"/>
    </source>
</evidence>
<dbReference type="RefSeq" id="WP_101071871.1">
    <property type="nucleotide sequence ID" value="NZ_PISP01000001.1"/>
</dbReference>
<dbReference type="GO" id="GO:2001295">
    <property type="term" value="P:malonyl-CoA biosynthetic process"/>
    <property type="evidence" value="ECO:0007669"/>
    <property type="project" value="UniProtKB-UniPathway"/>
</dbReference>
<dbReference type="UniPathway" id="UPA00655">
    <property type="reaction ID" value="UER00711"/>
</dbReference>
<dbReference type="InterPro" id="IPR004549">
    <property type="entry name" value="Acetyl_CoA_COase_biotin_COase"/>
</dbReference>
<dbReference type="FunFam" id="3.30.1490.20:FF:000018">
    <property type="entry name" value="Biotin carboxylase"/>
    <property type="match status" value="1"/>
</dbReference>
<dbReference type="AlphaFoldDB" id="A0A2N0VK89"/>
<dbReference type="Pfam" id="PF02785">
    <property type="entry name" value="Biotin_carb_C"/>
    <property type="match status" value="1"/>
</dbReference>
<dbReference type="SMART" id="SM00878">
    <property type="entry name" value="Biotin_carb_C"/>
    <property type="match status" value="1"/>
</dbReference>
<evidence type="ECO:0000259" key="8">
    <source>
        <dbReference type="PROSITE" id="PS50975"/>
    </source>
</evidence>
<dbReference type="Proteomes" id="UP000233398">
    <property type="component" value="Unassembled WGS sequence"/>
</dbReference>
<dbReference type="PROSITE" id="PS00866">
    <property type="entry name" value="CPSASE_1"/>
    <property type="match status" value="1"/>
</dbReference>
<dbReference type="InterPro" id="IPR005481">
    <property type="entry name" value="BC-like_N"/>
</dbReference>
<dbReference type="SUPFAM" id="SSF52440">
    <property type="entry name" value="PreATP-grasp domain"/>
    <property type="match status" value="1"/>
</dbReference>
<gene>
    <name evidence="10" type="primary">accC</name>
    <name evidence="10" type="ORF">CWD77_03700</name>
</gene>
<dbReference type="Pfam" id="PF02786">
    <property type="entry name" value="CPSase_L_D2"/>
    <property type="match status" value="1"/>
</dbReference>